<dbReference type="EMBL" id="RDQH01000331">
    <property type="protein sequence ID" value="RXH99177.1"/>
    <property type="molecule type" value="Genomic_DNA"/>
</dbReference>
<accession>A0A498JW48</accession>
<dbReference type="AlphaFoldDB" id="A0A498JW48"/>
<name>A0A498JW48_MALDO</name>
<organism evidence="1 2">
    <name type="scientific">Malus domestica</name>
    <name type="common">Apple</name>
    <name type="synonym">Pyrus malus</name>
    <dbReference type="NCBI Taxonomy" id="3750"/>
    <lineage>
        <taxon>Eukaryota</taxon>
        <taxon>Viridiplantae</taxon>
        <taxon>Streptophyta</taxon>
        <taxon>Embryophyta</taxon>
        <taxon>Tracheophyta</taxon>
        <taxon>Spermatophyta</taxon>
        <taxon>Magnoliopsida</taxon>
        <taxon>eudicotyledons</taxon>
        <taxon>Gunneridae</taxon>
        <taxon>Pentapetalae</taxon>
        <taxon>rosids</taxon>
        <taxon>fabids</taxon>
        <taxon>Rosales</taxon>
        <taxon>Rosaceae</taxon>
        <taxon>Amygdaloideae</taxon>
        <taxon>Maleae</taxon>
        <taxon>Malus</taxon>
    </lineage>
</organism>
<proteinExistence type="predicted"/>
<dbReference type="Proteomes" id="UP000290289">
    <property type="component" value="Chromosome 5"/>
</dbReference>
<gene>
    <name evidence="1" type="ORF">DVH24_011502</name>
</gene>
<protein>
    <submittedName>
        <fullName evidence="1">Uncharacterized protein</fullName>
    </submittedName>
</protein>
<comment type="caution">
    <text evidence="1">The sequence shown here is derived from an EMBL/GenBank/DDBJ whole genome shotgun (WGS) entry which is preliminary data.</text>
</comment>
<evidence type="ECO:0000313" key="2">
    <source>
        <dbReference type="Proteomes" id="UP000290289"/>
    </source>
</evidence>
<keyword evidence="2" id="KW-1185">Reference proteome</keyword>
<reference evidence="1 2" key="1">
    <citation type="submission" date="2018-10" db="EMBL/GenBank/DDBJ databases">
        <title>A high-quality apple genome assembly.</title>
        <authorList>
            <person name="Hu J."/>
        </authorList>
    </citation>
    <scope>NUCLEOTIDE SEQUENCE [LARGE SCALE GENOMIC DNA]</scope>
    <source>
        <strain evidence="2">cv. HFTH1</strain>
        <tissue evidence="1">Young leaf</tissue>
    </source>
</reference>
<sequence length="93" mass="11210">MTNIYVVYKRLECFVGCVGIRKITRLITRISKMYQHTRNDRIKIENIRSKVGVTIIEDKIRENQLRWFGHTTIRQRFRAKRIEEFLGSIGKRL</sequence>
<evidence type="ECO:0000313" key="1">
    <source>
        <dbReference type="EMBL" id="RXH99177.1"/>
    </source>
</evidence>